<protein>
    <submittedName>
        <fullName evidence="2">Uncharacterized protein</fullName>
    </submittedName>
</protein>
<accession>A0A0F3GSX6</accession>
<dbReference type="AlphaFoldDB" id="A0A0F3GSX6"/>
<proteinExistence type="predicted"/>
<reference evidence="2 3" key="1">
    <citation type="submission" date="2015-02" db="EMBL/GenBank/DDBJ databases">
        <title>Single-cell genomics of uncultivated deep-branching MTB reveals a conserved set of magnetosome genes.</title>
        <authorList>
            <person name="Kolinko S."/>
            <person name="Richter M."/>
            <person name="Glockner F.O."/>
            <person name="Brachmann A."/>
            <person name="Schuler D."/>
        </authorList>
    </citation>
    <scope>NUCLEOTIDE SEQUENCE [LARGE SCALE GENOMIC DNA]</scope>
    <source>
        <strain evidence="2">TM-1</strain>
    </source>
</reference>
<keyword evidence="3" id="KW-1185">Reference proteome</keyword>
<evidence type="ECO:0000313" key="3">
    <source>
        <dbReference type="Proteomes" id="UP000033423"/>
    </source>
</evidence>
<name>A0A0F3GSX6_9BACT</name>
<evidence type="ECO:0000256" key="1">
    <source>
        <dbReference type="SAM" id="MobiDB-lite"/>
    </source>
</evidence>
<sequence length="92" mass="10505">MIKNVDTTKDTTDDKHEAEDNTKNIGDFAIEMKDLYLDLQGKGIISREKSFFDFVKDIDAKFHREGGMIRHSVAKKLVAWYLNALCPVRGEA</sequence>
<gene>
    <name evidence="2" type="ORF">MBAV_002760</name>
</gene>
<dbReference type="EMBL" id="LACI01001182">
    <property type="protein sequence ID" value="KJU85044.1"/>
    <property type="molecule type" value="Genomic_DNA"/>
</dbReference>
<dbReference type="Proteomes" id="UP000033423">
    <property type="component" value="Unassembled WGS sequence"/>
</dbReference>
<feature type="region of interest" description="Disordered" evidence="1">
    <location>
        <begin position="1"/>
        <end position="20"/>
    </location>
</feature>
<organism evidence="2 3">
    <name type="scientific">Candidatus Magnetobacterium bavaricum</name>
    <dbReference type="NCBI Taxonomy" id="29290"/>
    <lineage>
        <taxon>Bacteria</taxon>
        <taxon>Pseudomonadati</taxon>
        <taxon>Nitrospirota</taxon>
        <taxon>Thermodesulfovibrionia</taxon>
        <taxon>Thermodesulfovibrionales</taxon>
        <taxon>Candidatus Magnetobacteriaceae</taxon>
        <taxon>Candidatus Magnetobacterium</taxon>
    </lineage>
</organism>
<comment type="caution">
    <text evidence="2">The sequence shown here is derived from an EMBL/GenBank/DDBJ whole genome shotgun (WGS) entry which is preliminary data.</text>
</comment>
<evidence type="ECO:0000313" key="2">
    <source>
        <dbReference type="EMBL" id="KJU85044.1"/>
    </source>
</evidence>